<reference evidence="11 12" key="1">
    <citation type="submission" date="2016-11" db="EMBL/GenBank/DDBJ databases">
        <authorList>
            <person name="Jaros S."/>
            <person name="Januszkiewicz K."/>
            <person name="Wedrychowicz H."/>
        </authorList>
    </citation>
    <scope>NUCLEOTIDE SEQUENCE [LARGE SCALE GENOMIC DNA]</scope>
    <source>
        <strain evidence="11 12">DSM 3089</strain>
    </source>
</reference>
<evidence type="ECO:0000256" key="5">
    <source>
        <dbReference type="ARBA" id="ARBA00022679"/>
    </source>
</evidence>
<dbReference type="GO" id="GO:0016036">
    <property type="term" value="P:cellular response to phosphate starvation"/>
    <property type="evidence" value="ECO:0007669"/>
    <property type="project" value="TreeGrafter"/>
</dbReference>
<dbReference type="Gene3D" id="1.10.287.130">
    <property type="match status" value="1"/>
</dbReference>
<dbReference type="InterPro" id="IPR036890">
    <property type="entry name" value="HATPase_C_sf"/>
</dbReference>
<dbReference type="Pfam" id="PF00512">
    <property type="entry name" value="HisKA"/>
    <property type="match status" value="1"/>
</dbReference>
<evidence type="ECO:0000259" key="10">
    <source>
        <dbReference type="PROSITE" id="PS50109"/>
    </source>
</evidence>
<protein>
    <recommendedName>
        <fullName evidence="3">histidine kinase</fullName>
        <ecNumber evidence="3">2.7.13.3</ecNumber>
    </recommendedName>
</protein>
<dbReference type="EC" id="2.7.13.3" evidence="3"/>
<keyword evidence="9" id="KW-0812">Transmembrane</keyword>
<feature type="domain" description="Histidine kinase" evidence="10">
    <location>
        <begin position="315"/>
        <end position="533"/>
    </location>
</feature>
<dbReference type="PRINTS" id="PR00344">
    <property type="entry name" value="BCTRLSENSOR"/>
</dbReference>
<dbReference type="AlphaFoldDB" id="A0A1M5SGQ4"/>
<dbReference type="InterPro" id="IPR003594">
    <property type="entry name" value="HATPase_dom"/>
</dbReference>
<gene>
    <name evidence="11" type="ORF">SAMN02745196_00160</name>
</gene>
<dbReference type="PANTHER" id="PTHR45453">
    <property type="entry name" value="PHOSPHATE REGULON SENSOR PROTEIN PHOR"/>
    <property type="match status" value="1"/>
</dbReference>
<organism evidence="11 12">
    <name type="scientific">Clostridium collagenovorans DSM 3089</name>
    <dbReference type="NCBI Taxonomy" id="1121306"/>
    <lineage>
        <taxon>Bacteria</taxon>
        <taxon>Bacillati</taxon>
        <taxon>Bacillota</taxon>
        <taxon>Clostridia</taxon>
        <taxon>Eubacteriales</taxon>
        <taxon>Clostridiaceae</taxon>
        <taxon>Clostridium</taxon>
    </lineage>
</organism>
<evidence type="ECO:0000313" key="11">
    <source>
        <dbReference type="EMBL" id="SHH37600.1"/>
    </source>
</evidence>
<evidence type="ECO:0000256" key="3">
    <source>
        <dbReference type="ARBA" id="ARBA00012438"/>
    </source>
</evidence>
<accession>A0A1M5SGQ4</accession>
<evidence type="ECO:0000256" key="2">
    <source>
        <dbReference type="ARBA" id="ARBA00004370"/>
    </source>
</evidence>
<keyword evidence="9" id="KW-1133">Transmembrane helix</keyword>
<dbReference type="SUPFAM" id="SSF55874">
    <property type="entry name" value="ATPase domain of HSP90 chaperone/DNA topoisomerase II/histidine kinase"/>
    <property type="match status" value="1"/>
</dbReference>
<proteinExistence type="predicted"/>
<dbReference type="Gene3D" id="3.30.565.10">
    <property type="entry name" value="Histidine kinase-like ATPase, C-terminal domain"/>
    <property type="match status" value="1"/>
</dbReference>
<keyword evidence="6 11" id="KW-0418">Kinase</keyword>
<comment type="catalytic activity">
    <reaction evidence="1">
        <text>ATP + protein L-histidine = ADP + protein N-phospho-L-histidine.</text>
        <dbReference type="EC" id="2.7.13.3"/>
    </reaction>
</comment>
<dbReference type="STRING" id="1121306.SAMN02745196_00160"/>
<evidence type="ECO:0000256" key="9">
    <source>
        <dbReference type="SAM" id="Phobius"/>
    </source>
</evidence>
<evidence type="ECO:0000256" key="7">
    <source>
        <dbReference type="ARBA" id="ARBA00023012"/>
    </source>
</evidence>
<evidence type="ECO:0000256" key="1">
    <source>
        <dbReference type="ARBA" id="ARBA00000085"/>
    </source>
</evidence>
<evidence type="ECO:0000256" key="8">
    <source>
        <dbReference type="SAM" id="Coils"/>
    </source>
</evidence>
<evidence type="ECO:0000256" key="6">
    <source>
        <dbReference type="ARBA" id="ARBA00022777"/>
    </source>
</evidence>
<dbReference type="PROSITE" id="PS50109">
    <property type="entry name" value="HIS_KIN"/>
    <property type="match status" value="1"/>
</dbReference>
<dbReference type="InterPro" id="IPR003661">
    <property type="entry name" value="HisK_dim/P_dom"/>
</dbReference>
<dbReference type="GO" id="GO:0005886">
    <property type="term" value="C:plasma membrane"/>
    <property type="evidence" value="ECO:0007669"/>
    <property type="project" value="TreeGrafter"/>
</dbReference>
<keyword evidence="5" id="KW-0808">Transferase</keyword>
<dbReference type="Proteomes" id="UP000184526">
    <property type="component" value="Unassembled WGS sequence"/>
</dbReference>
<dbReference type="InterPro" id="IPR050351">
    <property type="entry name" value="BphY/WalK/GraS-like"/>
</dbReference>
<keyword evidence="12" id="KW-1185">Reference proteome</keyword>
<dbReference type="SMART" id="SM00388">
    <property type="entry name" value="HisKA"/>
    <property type="match status" value="1"/>
</dbReference>
<dbReference type="RefSeq" id="WP_072829075.1">
    <property type="nucleotide sequence ID" value="NZ_FQXP01000003.1"/>
</dbReference>
<evidence type="ECO:0000313" key="12">
    <source>
        <dbReference type="Proteomes" id="UP000184526"/>
    </source>
</evidence>
<dbReference type="Pfam" id="PF02518">
    <property type="entry name" value="HATPase_c"/>
    <property type="match status" value="1"/>
</dbReference>
<dbReference type="GO" id="GO:0000155">
    <property type="term" value="F:phosphorelay sensor kinase activity"/>
    <property type="evidence" value="ECO:0007669"/>
    <property type="project" value="InterPro"/>
</dbReference>
<sequence length="536" mass="61921">MSNHNKGRSTGSFFSLLAKNQIVFISAFLSIVFLIYGATTIYTSSISYKPKYTELIKEIGNLEAEKYSSIVLNKYLGKNHDMFIFDEEGKMIYSTSKSQFSAFSLDEINCIPDTQEDYIYSVSQYQTSEGTKKLIVQFDEGQTSSDYFNAYSILDEDLCVIEGELFSLGKIFTEDELNLYMGVYSDEAEVRKIKFYNNYGEERYAVFMVKTLSNNKYEQIIFLWKNNWILFIVIYIFMIIISIIWLNKRTKKLLDPLNKAIVDYMNKKDTDLKGYVGPYEFVEIVDNFSELANRLDESEKERINLDEARKKMLADISHDFKTPITVIQGYSNAVKDGIVPENQRERYLDTICKKVDTLSHLIDTFSEYSKLEHPEFVLNLQKTNLCEFFKQLLADKYQELELAGYFLEVDIPDNPIYYEIDRAHMKRVIDNIIGNSQKYNPPKTSIYFSINDDGSSIEITLGDNGVGIPNDIIETIFNPFVIGDEARSNKQGTGLGLSVAKEIVEKHEGKIYLAKHPILPYKTQFNIIFHKNTQKN</sequence>
<name>A0A1M5SGQ4_9CLOT</name>
<dbReference type="InterPro" id="IPR004358">
    <property type="entry name" value="Sig_transdc_His_kin-like_C"/>
</dbReference>
<dbReference type="SUPFAM" id="SSF47384">
    <property type="entry name" value="Homodimeric domain of signal transducing histidine kinase"/>
    <property type="match status" value="1"/>
</dbReference>
<dbReference type="CDD" id="cd00075">
    <property type="entry name" value="HATPase"/>
    <property type="match status" value="1"/>
</dbReference>
<comment type="subcellular location">
    <subcellularLocation>
        <location evidence="2">Membrane</location>
    </subcellularLocation>
</comment>
<dbReference type="SMART" id="SM00387">
    <property type="entry name" value="HATPase_c"/>
    <property type="match status" value="1"/>
</dbReference>
<dbReference type="GO" id="GO:0004721">
    <property type="term" value="F:phosphoprotein phosphatase activity"/>
    <property type="evidence" value="ECO:0007669"/>
    <property type="project" value="TreeGrafter"/>
</dbReference>
<keyword evidence="4" id="KW-0597">Phosphoprotein</keyword>
<dbReference type="EMBL" id="FQXP01000003">
    <property type="protein sequence ID" value="SHH37600.1"/>
    <property type="molecule type" value="Genomic_DNA"/>
</dbReference>
<feature type="transmembrane region" description="Helical" evidence="9">
    <location>
        <begin position="22"/>
        <end position="42"/>
    </location>
</feature>
<keyword evidence="7" id="KW-0902">Two-component regulatory system</keyword>
<dbReference type="OrthoDB" id="335833at2"/>
<dbReference type="CDD" id="cd00082">
    <property type="entry name" value="HisKA"/>
    <property type="match status" value="1"/>
</dbReference>
<feature type="coiled-coil region" evidence="8">
    <location>
        <begin position="288"/>
        <end position="315"/>
    </location>
</feature>
<keyword evidence="8" id="KW-0175">Coiled coil</keyword>
<feature type="transmembrane region" description="Helical" evidence="9">
    <location>
        <begin position="228"/>
        <end position="246"/>
    </location>
</feature>
<dbReference type="InterPro" id="IPR036097">
    <property type="entry name" value="HisK_dim/P_sf"/>
</dbReference>
<dbReference type="PANTHER" id="PTHR45453:SF1">
    <property type="entry name" value="PHOSPHATE REGULON SENSOR PROTEIN PHOR"/>
    <property type="match status" value="1"/>
</dbReference>
<keyword evidence="9" id="KW-0472">Membrane</keyword>
<evidence type="ECO:0000256" key="4">
    <source>
        <dbReference type="ARBA" id="ARBA00022553"/>
    </source>
</evidence>
<dbReference type="InterPro" id="IPR005467">
    <property type="entry name" value="His_kinase_dom"/>
</dbReference>